<keyword evidence="4" id="KW-0645">Protease</keyword>
<keyword evidence="9 12" id="KW-1133">Transmembrane helix</keyword>
<evidence type="ECO:0000256" key="7">
    <source>
        <dbReference type="ARBA" id="ARBA00022801"/>
    </source>
</evidence>
<evidence type="ECO:0000313" key="15">
    <source>
        <dbReference type="Proteomes" id="UP000182888"/>
    </source>
</evidence>
<comment type="subcellular location">
    <subcellularLocation>
        <location evidence="2">Membrane</location>
        <topology evidence="2">Multi-pass membrane protein</topology>
    </subcellularLocation>
</comment>
<keyword evidence="11 12" id="KW-0472">Membrane</keyword>
<dbReference type="AlphaFoldDB" id="A0A0K2VRK9"/>
<dbReference type="EMBL" id="CCND01000006">
    <property type="protein sequence ID" value="CDX51916.1"/>
    <property type="molecule type" value="Genomic_DNA"/>
</dbReference>
<dbReference type="InterPro" id="IPR008915">
    <property type="entry name" value="Peptidase_M50"/>
</dbReference>
<proteinExistence type="inferred from homology"/>
<keyword evidence="7" id="KW-0378">Hydrolase</keyword>
<keyword evidence="10" id="KW-0482">Metalloprotease</keyword>
<evidence type="ECO:0000256" key="3">
    <source>
        <dbReference type="ARBA" id="ARBA00007931"/>
    </source>
</evidence>
<dbReference type="Proteomes" id="UP000182888">
    <property type="component" value="Unassembled WGS sequence"/>
</dbReference>
<feature type="domain" description="Peptidase M50" evidence="13">
    <location>
        <begin position="186"/>
        <end position="240"/>
    </location>
</feature>
<organism evidence="14 15">
    <name type="scientific">Mesorhizobium plurifarium</name>
    <dbReference type="NCBI Taxonomy" id="69974"/>
    <lineage>
        <taxon>Bacteria</taxon>
        <taxon>Pseudomonadati</taxon>
        <taxon>Pseudomonadota</taxon>
        <taxon>Alphaproteobacteria</taxon>
        <taxon>Hyphomicrobiales</taxon>
        <taxon>Phyllobacteriaceae</taxon>
        <taxon>Mesorhizobium</taxon>
    </lineage>
</organism>
<evidence type="ECO:0000259" key="13">
    <source>
        <dbReference type="Pfam" id="PF02163"/>
    </source>
</evidence>
<evidence type="ECO:0000256" key="9">
    <source>
        <dbReference type="ARBA" id="ARBA00022989"/>
    </source>
</evidence>
<evidence type="ECO:0000256" key="12">
    <source>
        <dbReference type="SAM" id="Phobius"/>
    </source>
</evidence>
<feature type="transmembrane region" description="Helical" evidence="12">
    <location>
        <begin position="75"/>
        <end position="93"/>
    </location>
</feature>
<feature type="transmembrane region" description="Helical" evidence="12">
    <location>
        <begin position="181"/>
        <end position="203"/>
    </location>
</feature>
<dbReference type="Pfam" id="PF02163">
    <property type="entry name" value="Peptidase_M50"/>
    <property type="match status" value="2"/>
</dbReference>
<evidence type="ECO:0000256" key="6">
    <source>
        <dbReference type="ARBA" id="ARBA00022723"/>
    </source>
</evidence>
<dbReference type="PANTHER" id="PTHR39188:SF3">
    <property type="entry name" value="STAGE IV SPORULATION PROTEIN FB"/>
    <property type="match status" value="1"/>
</dbReference>
<evidence type="ECO:0000256" key="4">
    <source>
        <dbReference type="ARBA" id="ARBA00022670"/>
    </source>
</evidence>
<evidence type="ECO:0000256" key="11">
    <source>
        <dbReference type="ARBA" id="ARBA00023136"/>
    </source>
</evidence>
<comment type="cofactor">
    <cofactor evidence="1">
        <name>Zn(2+)</name>
        <dbReference type="ChEBI" id="CHEBI:29105"/>
    </cofactor>
</comment>
<evidence type="ECO:0000256" key="2">
    <source>
        <dbReference type="ARBA" id="ARBA00004141"/>
    </source>
</evidence>
<feature type="transmembrane region" description="Helical" evidence="12">
    <location>
        <begin position="230"/>
        <end position="258"/>
    </location>
</feature>
<gene>
    <name evidence="14" type="ORF">MPL1032_140152</name>
</gene>
<keyword evidence="5 12" id="KW-0812">Transmembrane</keyword>
<evidence type="ECO:0000256" key="8">
    <source>
        <dbReference type="ARBA" id="ARBA00022833"/>
    </source>
</evidence>
<dbReference type="GO" id="GO:0006508">
    <property type="term" value="P:proteolysis"/>
    <property type="evidence" value="ECO:0007669"/>
    <property type="project" value="UniProtKB-KW"/>
</dbReference>
<dbReference type="GO" id="GO:0008237">
    <property type="term" value="F:metallopeptidase activity"/>
    <property type="evidence" value="ECO:0007669"/>
    <property type="project" value="UniProtKB-KW"/>
</dbReference>
<comment type="similarity">
    <text evidence="3">Belongs to the peptidase M50B family.</text>
</comment>
<feature type="transmembrane region" description="Helical" evidence="12">
    <location>
        <begin position="40"/>
        <end position="63"/>
    </location>
</feature>
<dbReference type="GO" id="GO:0046872">
    <property type="term" value="F:metal ion binding"/>
    <property type="evidence" value="ECO:0007669"/>
    <property type="project" value="UniProtKB-KW"/>
</dbReference>
<feature type="domain" description="Peptidase M50" evidence="13">
    <location>
        <begin position="83"/>
        <end position="157"/>
    </location>
</feature>
<evidence type="ECO:0000256" key="10">
    <source>
        <dbReference type="ARBA" id="ARBA00023049"/>
    </source>
</evidence>
<feature type="transmembrane region" description="Helical" evidence="12">
    <location>
        <begin position="134"/>
        <end position="160"/>
    </location>
</feature>
<dbReference type="GO" id="GO:0016020">
    <property type="term" value="C:membrane"/>
    <property type="evidence" value="ECO:0007669"/>
    <property type="project" value="UniProtKB-SubCell"/>
</dbReference>
<name>A0A0K2VRK9_MESPL</name>
<dbReference type="PANTHER" id="PTHR39188">
    <property type="entry name" value="MEMBRANE-ASSOCIATED ZINC METALLOPROTEASE M50B"/>
    <property type="match status" value="1"/>
</dbReference>
<sequence>MQGPASAGLLLLCGPRFSRSVAQGGVGIVQRFGWDRKNDAFVFTMTGNIPVHVSWTFAVPAALPFLHEWSRRPQAALTHTLIFAALLFLSVFLHELAHVWAARRRGIGTQRIDLYLFGGIAWFKPDAAASPYGWAWIAFAGPLVNIILAAGFATAYYLFARPLLPVDPDGLFSSPPPRPDTLLGWTLWLGALVNAILAVLNLLPAYPLDGGAIARHLLAPRFGPDTATRIVGFCGVVLSILRFAVIVPAATAGILLWIPPSFRPNWRAFRAAGKKKPVPQRPA</sequence>
<accession>A0A0K2VRK9</accession>
<evidence type="ECO:0000313" key="14">
    <source>
        <dbReference type="EMBL" id="CDX51916.1"/>
    </source>
</evidence>
<keyword evidence="6" id="KW-0479">Metal-binding</keyword>
<evidence type="ECO:0000256" key="1">
    <source>
        <dbReference type="ARBA" id="ARBA00001947"/>
    </source>
</evidence>
<evidence type="ECO:0000256" key="5">
    <source>
        <dbReference type="ARBA" id="ARBA00022692"/>
    </source>
</evidence>
<reference evidence="15" key="1">
    <citation type="submission" date="2014-08" db="EMBL/GenBank/DDBJ databases">
        <authorList>
            <person name="Edwards T."/>
        </authorList>
    </citation>
    <scope>NUCLEOTIDE SEQUENCE [LARGE SCALE GENOMIC DNA]</scope>
</reference>
<keyword evidence="8" id="KW-0862">Zinc</keyword>
<protein>
    <submittedName>
        <fullName evidence="14">Peptidase, M50 family protein</fullName>
    </submittedName>
</protein>